<evidence type="ECO:0000256" key="1">
    <source>
        <dbReference type="SAM" id="MobiDB-lite"/>
    </source>
</evidence>
<dbReference type="Proteomes" id="UP000683418">
    <property type="component" value="Segment"/>
</dbReference>
<dbReference type="Pfam" id="PF25675">
    <property type="entry name" value="Phage_nozzle"/>
    <property type="match status" value="1"/>
</dbReference>
<proteinExistence type="predicted"/>
<evidence type="ECO:0000313" key="2">
    <source>
        <dbReference type="EMBL" id="QPI17700.1"/>
    </source>
</evidence>
<accession>A0A8E4RG11</accession>
<feature type="region of interest" description="Disordered" evidence="1">
    <location>
        <begin position="14"/>
        <end position="33"/>
    </location>
</feature>
<reference evidence="2 3" key="1">
    <citation type="submission" date="2020-09" db="EMBL/GenBank/DDBJ databases">
        <authorList>
            <person name="Feng X."/>
            <person name="Yan W."/>
            <person name="Jiao N."/>
            <person name="Zhang R."/>
        </authorList>
    </citation>
    <scope>NUCLEOTIDE SEQUENCE [LARGE SCALE GENOMIC DNA]</scope>
</reference>
<protein>
    <submittedName>
        <fullName evidence="2">Putative tail tubular protein B</fullName>
    </submittedName>
</protein>
<dbReference type="EMBL" id="MW043865">
    <property type="protein sequence ID" value="QPI17700.1"/>
    <property type="molecule type" value="Genomic_DNA"/>
</dbReference>
<keyword evidence="3" id="KW-1185">Reference proteome</keyword>
<name>A0A8E4RG11_9CAUD</name>
<sequence>MRIEGLYPPPIYGVSTLSPRNRTRGRAGVQKNFRSDPIRKLTRRPPLQYERWLKTNVSYGSVHHHRYTRDGKVHRILIDTNDGTVTAFRDNDGVLVVGTLQEYIGANIETQTIDNITYVVNRDKVIEMAPNTEEDAIERVSHINVTSALAYGETLTINIKRSNGIKYVRSYTVPSLIASGNPEDPPDYDKADKARATTRVAEAVAALVNGLAGMNAESLGSSVAIWEDGRINWVDVEIETGQGDRSTVAINRTIENIDGLPLYAVVGTRITVRPDPTSEKGVYYLQAERTSDIVSGETLEEVVWTESRNPEQPYKIDASTMPHQIIFNENNVLVSEVSWKDRQAGDDESAPQPDFVNNTITSLSYFQKRLVFLSENYAIMSETDDVRNFWRQSAVNLLVSDAVSVASSAIGVDKLIHAVPHNRDLLITSANAQFKIDGRSAITPETVSMPMTTRYDCQTDVPPVTMGNSVFFPITYGESTGLQKYSGEKDTGQDVAIPLTHEVIGYMKGRARVLSASPNLNMLVMLTGTIFDSSLYVYEQSASGKDGVGSWSEWEFGGGAEIIDAHFENDELELICMENGNVYLKIIRMYSQVQDDIEVYLDDLLVLDTEGTVAYLPNYYVQEDLICIRGDGTENKLFKVNFILTGNTLVFDEDIGAGKVYVGKLYESRYRPTRPFRYNEDGQAITTDRVRVGRYTLGLVDTNEIKMHIVSDYYDIPDQVFNSRFINGLANKLGEVPLYTGDYKFPFSQDANLAEAEFYCDNWLGCTINSISWEGQYHQSKGRM</sequence>
<organism evidence="2 3">
    <name type="scientific">Alteromonas phage vB_AmeP_R8W</name>
    <dbReference type="NCBI Taxonomy" id="2774152"/>
    <lineage>
        <taxon>Viruses</taxon>
        <taxon>Duplodnaviria</taxon>
        <taxon>Heunggongvirae</taxon>
        <taxon>Uroviricota</taxon>
        <taxon>Caudoviricetes</taxon>
        <taxon>Autographivirales</taxon>
        <taxon>Foturvirus</taxon>
        <taxon>Foturvirus R8W</taxon>
    </lineage>
</organism>
<dbReference type="InterPro" id="IPR058003">
    <property type="entry name" value="Phage_gp12"/>
</dbReference>
<gene>
    <name evidence="2" type="ORF">vBAmePR8F_gp40</name>
</gene>
<evidence type="ECO:0000313" key="3">
    <source>
        <dbReference type="Proteomes" id="UP000683418"/>
    </source>
</evidence>